<dbReference type="PANTHER" id="PTHR18901:SF38">
    <property type="entry name" value="PSEUDOURIDINE-5'-PHOSPHATASE"/>
    <property type="match status" value="1"/>
</dbReference>
<dbReference type="SUPFAM" id="SSF56784">
    <property type="entry name" value="HAD-like"/>
    <property type="match status" value="1"/>
</dbReference>
<sequence length="237" mass="24853">MSSPRVQEPNAPAAVLWDMDGTLVDTEPYWMVSEHTLVSSYGGVWTREDAMSLVGAGLPDAARVLQAKGVDLSAEVIIERMTDEVMAQLAVSIPWRPGALELLSAVHDAGVPQALVTMSIGRMAAAVVDQLPLCAFSTIVSGDLVEHSKPDPEAYLVAARTLGLDIDACVAIEDSLTGLAAAVASGAAVIGVPHQLELDPDASYVIWPTLTGRSLADLASVSVTHRSSVATDVEVDR</sequence>
<dbReference type="NCBIfam" id="TIGR01509">
    <property type="entry name" value="HAD-SF-IA-v3"/>
    <property type="match status" value="1"/>
</dbReference>
<keyword evidence="1" id="KW-0378">Hydrolase</keyword>
<proteinExistence type="predicted"/>
<organism evidence="1 3">
    <name type="scientific">Rathayibacter toxicus</name>
    <dbReference type="NCBI Taxonomy" id="145458"/>
    <lineage>
        <taxon>Bacteria</taxon>
        <taxon>Bacillati</taxon>
        <taxon>Actinomycetota</taxon>
        <taxon>Actinomycetes</taxon>
        <taxon>Micrococcales</taxon>
        <taxon>Microbacteriaceae</taxon>
        <taxon>Rathayibacter</taxon>
    </lineage>
</organism>
<dbReference type="InterPro" id="IPR006439">
    <property type="entry name" value="HAD-SF_hydro_IA"/>
</dbReference>
<evidence type="ECO:0000313" key="4">
    <source>
        <dbReference type="Proteomes" id="UP000237966"/>
    </source>
</evidence>
<name>A0A0C5BGZ0_9MICO</name>
<dbReference type="InterPro" id="IPR023198">
    <property type="entry name" value="PGP-like_dom2"/>
</dbReference>
<evidence type="ECO:0000313" key="2">
    <source>
        <dbReference type="EMBL" id="PPI15521.1"/>
    </source>
</evidence>
<protein>
    <submittedName>
        <fullName evidence="1">Hydrolase</fullName>
    </submittedName>
</protein>
<dbReference type="SFLD" id="SFLDG01129">
    <property type="entry name" value="C1.5:_HAD__Beta-PGM__Phosphata"/>
    <property type="match status" value="1"/>
</dbReference>
<dbReference type="KEGG" id="rtc:APU90_10630"/>
<gene>
    <name evidence="2" type="ORF">C5C51_06240</name>
    <name evidence="1" type="ORF">VT73_07015</name>
</gene>
<dbReference type="PANTHER" id="PTHR18901">
    <property type="entry name" value="2-DEOXYGLUCOSE-6-PHOSPHATE PHOSPHATASE 2"/>
    <property type="match status" value="1"/>
</dbReference>
<dbReference type="InterPro" id="IPR023214">
    <property type="entry name" value="HAD_sf"/>
</dbReference>
<dbReference type="EMBL" id="LBFI01000044">
    <property type="protein sequence ID" value="KKM45399.1"/>
    <property type="molecule type" value="Genomic_DNA"/>
</dbReference>
<dbReference type="Proteomes" id="UP000237966">
    <property type="component" value="Unassembled WGS sequence"/>
</dbReference>
<dbReference type="Pfam" id="PF00702">
    <property type="entry name" value="Hydrolase"/>
    <property type="match status" value="1"/>
</dbReference>
<dbReference type="CDD" id="cd07505">
    <property type="entry name" value="HAD_BPGM-like"/>
    <property type="match status" value="1"/>
</dbReference>
<evidence type="ECO:0000313" key="1">
    <source>
        <dbReference type="EMBL" id="KKM45399.1"/>
    </source>
</evidence>
<comment type="caution">
    <text evidence="1">The sequence shown here is derived from an EMBL/GenBank/DDBJ whole genome shotgun (WGS) entry which is preliminary data.</text>
</comment>
<dbReference type="PATRIC" id="fig|145458.7.peg.1478"/>
<dbReference type="Gene3D" id="3.40.50.1000">
    <property type="entry name" value="HAD superfamily/HAD-like"/>
    <property type="match status" value="1"/>
</dbReference>
<dbReference type="InterPro" id="IPR036412">
    <property type="entry name" value="HAD-like_sf"/>
</dbReference>
<evidence type="ECO:0000313" key="3">
    <source>
        <dbReference type="Proteomes" id="UP000052979"/>
    </source>
</evidence>
<reference evidence="1 3" key="1">
    <citation type="submission" date="2015-04" db="EMBL/GenBank/DDBJ databases">
        <title>Draft genome sequence of Rathayibacter toxicus strain FH-142 (AKA 70134 or CS 32), a Western Australian isolate.</title>
        <authorList>
            <consortium name="Consortium for Microbial Forensics and Genomics (microFORGE)"/>
            <person name="Knight B.M."/>
            <person name="Roberts D.P."/>
            <person name="Lin D."/>
            <person name="Hari K."/>
            <person name="Fletcher J."/>
            <person name="Melcher U."/>
            <person name="Blagden T."/>
            <person name="Luster D.G."/>
            <person name="Sechler A.J."/>
            <person name="Schneider W.L."/>
            <person name="Winegar R.A."/>
        </authorList>
    </citation>
    <scope>NUCLEOTIDE SEQUENCE [LARGE SCALE GENOMIC DNA]</scope>
    <source>
        <strain evidence="1 3">FH142</strain>
    </source>
</reference>
<dbReference type="Gene3D" id="1.10.150.240">
    <property type="entry name" value="Putative phosphatase, domain 2"/>
    <property type="match status" value="1"/>
</dbReference>
<dbReference type="PRINTS" id="PR00413">
    <property type="entry name" value="HADHALOGNASE"/>
</dbReference>
<dbReference type="OrthoDB" id="9797743at2"/>
<dbReference type="EMBL" id="PSWU01000007">
    <property type="protein sequence ID" value="PPI15521.1"/>
    <property type="molecule type" value="Genomic_DNA"/>
</dbReference>
<keyword evidence="3" id="KW-1185">Reference proteome</keyword>
<dbReference type="GO" id="GO:0016787">
    <property type="term" value="F:hydrolase activity"/>
    <property type="evidence" value="ECO:0007669"/>
    <property type="project" value="UniProtKB-KW"/>
</dbReference>
<reference evidence="2 4" key="2">
    <citation type="submission" date="2018-02" db="EMBL/GenBank/DDBJ databases">
        <title>Bacteriophage NCPPB3778 and a type I-E CRISPR drive the evolution of the US Biological Select Agent, Rathayibacter toxicus.</title>
        <authorList>
            <person name="Davis E.W.II."/>
            <person name="Tabima J.F."/>
            <person name="Weisberg A.J."/>
            <person name="Lopes L.D."/>
            <person name="Wiseman M.S."/>
            <person name="Wiseman M.S."/>
            <person name="Pupko T."/>
            <person name="Belcher M.S."/>
            <person name="Sechler A.J."/>
            <person name="Tancos M.A."/>
            <person name="Schroeder B.K."/>
            <person name="Murray T.D."/>
            <person name="Luster D.G."/>
            <person name="Schneider W.L."/>
            <person name="Rogers E."/>
            <person name="Andreote F.D."/>
            <person name="Grunwald N.J."/>
            <person name="Putnam M.L."/>
            <person name="Chang J.H."/>
        </authorList>
    </citation>
    <scope>NUCLEOTIDE SEQUENCE [LARGE SCALE GENOMIC DNA]</scope>
    <source>
        <strain evidence="2 4">FH99</strain>
    </source>
</reference>
<dbReference type="KEGG" id="rtc:APU90_00020"/>
<dbReference type="eggNOG" id="COG0637">
    <property type="taxonomic scope" value="Bacteria"/>
</dbReference>
<dbReference type="STRING" id="145458.APU90_00020"/>
<accession>A0A0C5BGZ0</accession>
<dbReference type="Proteomes" id="UP000052979">
    <property type="component" value="Unassembled WGS sequence"/>
</dbReference>
<dbReference type="KEGG" id="rtx:TI83_06460"/>
<dbReference type="AlphaFoldDB" id="A0A0C5BGZ0"/>
<dbReference type="SFLD" id="SFLDS00003">
    <property type="entry name" value="Haloacid_Dehalogenase"/>
    <property type="match status" value="1"/>
</dbReference>